<dbReference type="InterPro" id="IPR001029">
    <property type="entry name" value="Flagellin_N"/>
</dbReference>
<dbReference type="Pfam" id="PF00669">
    <property type="entry name" value="Flagellin_N"/>
    <property type="match status" value="1"/>
</dbReference>
<dbReference type="GO" id="GO:0005198">
    <property type="term" value="F:structural molecule activity"/>
    <property type="evidence" value="ECO:0007669"/>
    <property type="project" value="UniProtKB-UniRule"/>
</dbReference>
<dbReference type="STRING" id="1230341.AAV35_003255"/>
<evidence type="ECO:0000259" key="6">
    <source>
        <dbReference type="Pfam" id="PF00700"/>
    </source>
</evidence>
<protein>
    <recommendedName>
        <fullName evidence="2 4">Flagellin</fullName>
    </recommendedName>
</protein>
<dbReference type="Proteomes" id="UP000092654">
    <property type="component" value="Chromosome"/>
</dbReference>
<evidence type="ECO:0000256" key="3">
    <source>
        <dbReference type="ARBA" id="ARBA00023143"/>
    </source>
</evidence>
<keyword evidence="3 4" id="KW-0975">Bacterial flagellum</keyword>
<accession>K2GD37</accession>
<dbReference type="Proteomes" id="UP000011746">
    <property type="component" value="Unassembled WGS sequence"/>
</dbReference>
<keyword evidence="8" id="KW-0966">Cell projection</keyword>
<dbReference type="PRINTS" id="PR00207">
    <property type="entry name" value="FLAGELLIN"/>
</dbReference>
<dbReference type="OrthoDB" id="9796789at2"/>
<evidence type="ECO:0000313" key="10">
    <source>
        <dbReference type="Proteomes" id="UP000092654"/>
    </source>
</evidence>
<keyword evidence="8" id="KW-0282">Flagellum</keyword>
<comment type="function">
    <text evidence="4">Flagellin is the subunit protein which polymerizes to form the filaments of bacterial flagella.</text>
</comment>
<dbReference type="Gene3D" id="3.30.70.2120">
    <property type="match status" value="1"/>
</dbReference>
<dbReference type="Gene3D" id="1.20.1330.10">
    <property type="entry name" value="f41 fragment of flagellin, N-terminal domain"/>
    <property type="match status" value="1"/>
</dbReference>
<comment type="similarity">
    <text evidence="1 4">Belongs to the bacterial flagellin family.</text>
</comment>
<keyword evidence="4" id="KW-0964">Secreted</keyword>
<reference evidence="10" key="2">
    <citation type="submission" date="2015-06" db="EMBL/GenBank/DDBJ databases">
        <title>Salimicrobium jeotgali MJ3, isolated from Myulchi jeot, a traditional Korean fermented seafood.</title>
        <authorList>
            <person name="Kim K.H."/>
            <person name="Jeon C.O."/>
            <person name="Jin H.M."/>
        </authorList>
    </citation>
    <scope>NUCLEOTIDE SEQUENCE [LARGE SCALE GENOMIC DNA]</scope>
    <source>
        <strain evidence="10">MJ3</strain>
    </source>
</reference>
<dbReference type="SUPFAM" id="SSF64518">
    <property type="entry name" value="Phase 1 flagellin"/>
    <property type="match status" value="1"/>
</dbReference>
<dbReference type="InterPro" id="IPR042187">
    <property type="entry name" value="Flagellin_C_sub2"/>
</dbReference>
<feature type="domain" description="Flagellin N-terminal" evidence="5">
    <location>
        <begin position="3"/>
        <end position="140"/>
    </location>
</feature>
<name>K2GD37_9BACI</name>
<dbReference type="EMBL" id="CP011361">
    <property type="protein sequence ID" value="AKG03897.1"/>
    <property type="molecule type" value="Genomic_DNA"/>
</dbReference>
<dbReference type="AlphaFoldDB" id="K2GD37"/>
<dbReference type="KEGG" id="sje:AAV35_003255"/>
<keyword evidence="9" id="KW-1185">Reference proteome</keyword>
<comment type="subcellular location">
    <subcellularLocation>
        <location evidence="4">Secreted</location>
    </subcellularLocation>
    <subcellularLocation>
        <location evidence="4">Bacterial flagellum</location>
    </subcellularLocation>
</comment>
<dbReference type="PANTHER" id="PTHR42792:SF2">
    <property type="entry name" value="FLAGELLIN"/>
    <property type="match status" value="1"/>
</dbReference>
<organism evidence="8 9">
    <name type="scientific">Salimicrobium jeotgali</name>
    <dbReference type="NCBI Taxonomy" id="1230341"/>
    <lineage>
        <taxon>Bacteria</taxon>
        <taxon>Bacillati</taxon>
        <taxon>Bacillota</taxon>
        <taxon>Bacilli</taxon>
        <taxon>Bacillales</taxon>
        <taxon>Bacillaceae</taxon>
        <taxon>Salimicrobium</taxon>
    </lineage>
</organism>
<evidence type="ECO:0000256" key="4">
    <source>
        <dbReference type="RuleBase" id="RU362073"/>
    </source>
</evidence>
<dbReference type="InterPro" id="IPR046358">
    <property type="entry name" value="Flagellin_C"/>
</dbReference>
<sequence>MRINHNIAALNTHRQLGSANNAQQNSMEKLSSGLRINSAKDDAAGLAISEKMRGQIRGLDMASKNAQDANSMIQTAEGALNETHDILQRMRELGVQASNDTNTTADREEIQKEVNQLTSEINRIGNTTEFNTQKLLNGSKDESTGTTPGQVSIGSLDFDFSAGSELNGWTVETGTVTNDTSASASIDTTNQKIVINGDFDDTTAGMVAAGDLQTEINNALSTAGFTQTVSVTGTATDGTSTGVSSSALTGGTDAGSSLQFQIGANENQSLTLDISDMRADNLGLTRAGSDAKFGVTDGTNSTVTEMALDVTSHTSAADAVTKIQSAIDQVSAERSKLGATQNRLDHSINNLNTSSENLTAAESRIRDVDMAKEMMNQTKQSILSQASQAMLAKANQQPQGVLQLLR</sequence>
<evidence type="ECO:0000313" key="8">
    <source>
        <dbReference type="EMBL" id="EKE32928.1"/>
    </source>
</evidence>
<dbReference type="EMBL" id="AMPQ01000001">
    <property type="protein sequence ID" value="EKE32928.1"/>
    <property type="molecule type" value="Genomic_DNA"/>
</dbReference>
<evidence type="ECO:0000313" key="7">
    <source>
        <dbReference type="EMBL" id="AKG03897.1"/>
    </source>
</evidence>
<dbReference type="GO" id="GO:0005576">
    <property type="term" value="C:extracellular region"/>
    <property type="evidence" value="ECO:0007669"/>
    <property type="project" value="UniProtKB-SubCell"/>
</dbReference>
<dbReference type="GO" id="GO:0009288">
    <property type="term" value="C:bacterial-type flagellum"/>
    <property type="evidence" value="ECO:0007669"/>
    <property type="project" value="UniProtKB-SubCell"/>
</dbReference>
<keyword evidence="8" id="KW-0969">Cilium</keyword>
<reference evidence="7" key="3">
    <citation type="submission" date="2016-11" db="EMBL/GenBank/DDBJ databases">
        <title>Salimicrobium jeotgali MJ3, isolated from Myulchi jeot, a traditional Korean fermented seafood.</title>
        <authorList>
            <person name="Kim K.H."/>
            <person name="Jeon C.O."/>
            <person name="Jin H.M."/>
        </authorList>
    </citation>
    <scope>NUCLEOTIDE SEQUENCE</scope>
    <source>
        <strain evidence="7">MJ3</strain>
    </source>
</reference>
<dbReference type="Pfam" id="PF00700">
    <property type="entry name" value="Flagellin_C"/>
    <property type="match status" value="1"/>
</dbReference>
<dbReference type="RefSeq" id="WP_008587025.1">
    <property type="nucleotide sequence ID" value="NZ_AMPQ01000001.1"/>
</dbReference>
<evidence type="ECO:0000313" key="9">
    <source>
        <dbReference type="Proteomes" id="UP000011746"/>
    </source>
</evidence>
<evidence type="ECO:0000256" key="2">
    <source>
        <dbReference type="ARBA" id="ARBA00020110"/>
    </source>
</evidence>
<dbReference type="PATRIC" id="fig|1230341.3.peg.104"/>
<evidence type="ECO:0000259" key="5">
    <source>
        <dbReference type="Pfam" id="PF00669"/>
    </source>
</evidence>
<feature type="domain" description="Flagellin C-terminal" evidence="6">
    <location>
        <begin position="321"/>
        <end position="405"/>
    </location>
</feature>
<dbReference type="PANTHER" id="PTHR42792">
    <property type="entry name" value="FLAGELLIN"/>
    <property type="match status" value="1"/>
</dbReference>
<dbReference type="eggNOG" id="COG1344">
    <property type="taxonomic scope" value="Bacteria"/>
</dbReference>
<dbReference type="Gene3D" id="6.10.10.10">
    <property type="entry name" value="Flagellar export chaperone, C-terminal domain"/>
    <property type="match status" value="1"/>
</dbReference>
<reference evidence="8 9" key="1">
    <citation type="journal article" date="2012" name="J. Bacteriol.">
        <title>Draft Genome Sequence of Salimicrobium sp. Strain MJ3, Isolated from Myulchi-Jeot, Korean Fermented Seafood.</title>
        <authorList>
            <person name="Lee S.H."/>
            <person name="Jung J.Y."/>
            <person name="Jeon C.O."/>
        </authorList>
    </citation>
    <scope>NUCLEOTIDE SEQUENCE [LARGE SCALE GENOMIC DNA]</scope>
    <source>
        <strain evidence="8 9">MJ3</strain>
    </source>
</reference>
<dbReference type="InterPro" id="IPR001492">
    <property type="entry name" value="Flagellin"/>
</dbReference>
<proteinExistence type="inferred from homology"/>
<gene>
    <name evidence="7" type="ORF">AAV35_003255</name>
    <name evidence="8" type="ORF">MJ3_00470</name>
</gene>
<evidence type="ECO:0000256" key="1">
    <source>
        <dbReference type="ARBA" id="ARBA00005709"/>
    </source>
</evidence>